<accession>F4S6E1</accession>
<evidence type="ECO:0000313" key="5">
    <source>
        <dbReference type="EMBL" id="EGF99811.1"/>
    </source>
</evidence>
<dbReference type="Pfam" id="PF18241">
    <property type="entry name" value="AvrM-A"/>
    <property type="match status" value="1"/>
</dbReference>
<feature type="domain" description="Flax-rust effector AvrM-A" evidence="3">
    <location>
        <begin position="328"/>
        <end position="473"/>
    </location>
</feature>
<evidence type="ECO:0000259" key="4">
    <source>
        <dbReference type="Pfam" id="PF18247"/>
    </source>
</evidence>
<dbReference type="GeneID" id="18926676"/>
<dbReference type="RefSeq" id="XP_007416946.1">
    <property type="nucleotide sequence ID" value="XM_007416884.1"/>
</dbReference>
<dbReference type="VEuPathDB" id="FungiDB:MELLADRAFT_124203"/>
<dbReference type="HOGENOM" id="CLU_611212_0_0_1"/>
<evidence type="ECO:0000313" key="6">
    <source>
        <dbReference type="Proteomes" id="UP000001072"/>
    </source>
</evidence>
<feature type="domain" description="Flax-rust effector AvrM N-terminal" evidence="4">
    <location>
        <begin position="159"/>
        <end position="223"/>
    </location>
</feature>
<dbReference type="KEGG" id="mlr:MELLADRAFT_124203"/>
<dbReference type="AlphaFoldDB" id="F4S6E1"/>
<protein>
    <submittedName>
        <fullName evidence="5">Secreted protein</fullName>
    </submittedName>
</protein>
<proteinExistence type="predicted"/>
<dbReference type="Gene3D" id="1.20.58.1680">
    <property type="match status" value="2"/>
</dbReference>
<name>F4S6E1_MELLP</name>
<gene>
    <name evidence="5" type="ORF">MELLADRAFT_124203</name>
</gene>
<keyword evidence="2" id="KW-0732">Signal</keyword>
<dbReference type="Pfam" id="PF18247">
    <property type="entry name" value="AvrM_N"/>
    <property type="match status" value="1"/>
</dbReference>
<dbReference type="InterPro" id="IPR040489">
    <property type="entry name" value="AvrM-A"/>
</dbReference>
<feature type="region of interest" description="Disordered" evidence="1">
    <location>
        <begin position="86"/>
        <end position="142"/>
    </location>
</feature>
<organism evidence="6">
    <name type="scientific">Melampsora larici-populina (strain 98AG31 / pathotype 3-4-7)</name>
    <name type="common">Poplar leaf rust fungus</name>
    <dbReference type="NCBI Taxonomy" id="747676"/>
    <lineage>
        <taxon>Eukaryota</taxon>
        <taxon>Fungi</taxon>
        <taxon>Dikarya</taxon>
        <taxon>Basidiomycota</taxon>
        <taxon>Pucciniomycotina</taxon>
        <taxon>Pucciniomycetes</taxon>
        <taxon>Pucciniales</taxon>
        <taxon>Melampsoraceae</taxon>
        <taxon>Melampsora</taxon>
    </lineage>
</organism>
<dbReference type="InterPro" id="IPR041353">
    <property type="entry name" value="AvrM_N"/>
</dbReference>
<dbReference type="InParanoid" id="F4S6E1"/>
<dbReference type="OrthoDB" id="10462131at2759"/>
<evidence type="ECO:0000256" key="2">
    <source>
        <dbReference type="SAM" id="SignalP"/>
    </source>
</evidence>
<feature type="chain" id="PRO_5003321307" evidence="2">
    <location>
        <begin position="28"/>
        <end position="518"/>
    </location>
</feature>
<dbReference type="Proteomes" id="UP000001072">
    <property type="component" value="Unassembled WGS sequence"/>
</dbReference>
<dbReference type="EMBL" id="GL883154">
    <property type="protein sequence ID" value="EGF99811.1"/>
    <property type="molecule type" value="Genomic_DNA"/>
</dbReference>
<feature type="signal peptide" evidence="2">
    <location>
        <begin position="1"/>
        <end position="27"/>
    </location>
</feature>
<feature type="compositionally biased region" description="Basic and acidic residues" evidence="1">
    <location>
        <begin position="108"/>
        <end position="132"/>
    </location>
</feature>
<evidence type="ECO:0000259" key="3">
    <source>
        <dbReference type="Pfam" id="PF18241"/>
    </source>
</evidence>
<evidence type="ECO:0000256" key="1">
    <source>
        <dbReference type="SAM" id="MobiDB-lite"/>
    </source>
</evidence>
<keyword evidence="6" id="KW-1185">Reference proteome</keyword>
<sequence length="518" mass="59144">MRKPSKLRLKDIFILWIITHVNLCVKGYPLFEKVTGYVKSLAATAWGDNVNNGVCVAKAVSDHIPDVGISAALRKTGAGDEKILGTKHFKGSGQTLNHNAVSPEPNEASDKDKFGNPATKDVKDETRPKTEDTVENLLKSTSKSEQTKALEASALSKLEPVFERAHIKPYGETMEFLNRDHVEKLSNDALIRYMAEKDTQIQKMAIDFQEAAQAHKEAEAKAFTVASTLYRQRGIDDVDIPKWIENKFVEMKQSPDYKGVSDQHLIILVRRSFIEQEANLFKTKEKLNKAQEASLNEETFTKFTHTKKQYNRAYINIRDAAKNLVSKDSLTPEALSKLTPKEYVKKASFFDKEVYKKYVQWKTEERLMRVAVNTFFPKVAKKFKTGQCEKEFDEEWANTIKGLQADVKFRGGPSDLETIEQASKRQFIKKQANHYPNDIKLKQPEDKIQLFEKNIENLMKDALRGANIVFKRDPVSRGSKPLGFAAIKIKNTGWLFIKFFKKMLNWFLKFGRKSSQGN</sequence>
<reference evidence="6" key="1">
    <citation type="journal article" date="2011" name="Proc. Natl. Acad. Sci. U.S.A.">
        <title>Obligate biotrophy features unraveled by the genomic analysis of rust fungi.</title>
        <authorList>
            <person name="Duplessis S."/>
            <person name="Cuomo C.A."/>
            <person name="Lin Y.-C."/>
            <person name="Aerts A."/>
            <person name="Tisserant E."/>
            <person name="Veneault-Fourrey C."/>
            <person name="Joly D.L."/>
            <person name="Hacquard S."/>
            <person name="Amselem J."/>
            <person name="Cantarel B.L."/>
            <person name="Chiu R."/>
            <person name="Coutinho P.M."/>
            <person name="Feau N."/>
            <person name="Field M."/>
            <person name="Frey P."/>
            <person name="Gelhaye E."/>
            <person name="Goldberg J."/>
            <person name="Grabherr M.G."/>
            <person name="Kodira C.D."/>
            <person name="Kohler A."/>
            <person name="Kuees U."/>
            <person name="Lindquist E.A."/>
            <person name="Lucas S.M."/>
            <person name="Mago R."/>
            <person name="Mauceli E."/>
            <person name="Morin E."/>
            <person name="Murat C."/>
            <person name="Pangilinan J.L."/>
            <person name="Park R."/>
            <person name="Pearson M."/>
            <person name="Quesneville H."/>
            <person name="Rouhier N."/>
            <person name="Sakthikumar S."/>
            <person name="Salamov A.A."/>
            <person name="Schmutz J."/>
            <person name="Selles B."/>
            <person name="Shapiro H."/>
            <person name="Tanguay P."/>
            <person name="Tuskan G.A."/>
            <person name="Henrissat B."/>
            <person name="Van de Peer Y."/>
            <person name="Rouze P."/>
            <person name="Ellis J.G."/>
            <person name="Dodds P.N."/>
            <person name="Schein J.E."/>
            <person name="Zhong S."/>
            <person name="Hamelin R.C."/>
            <person name="Grigoriev I.V."/>
            <person name="Szabo L.J."/>
            <person name="Martin F."/>
        </authorList>
    </citation>
    <scope>NUCLEOTIDE SEQUENCE [LARGE SCALE GENOMIC DNA]</scope>
    <source>
        <strain evidence="6">98AG31 / pathotype 3-4-7</strain>
    </source>
</reference>